<proteinExistence type="predicted"/>
<name>J8Q647_SACAR</name>
<dbReference type="OrthoDB" id="3983163at2759"/>
<comment type="caution">
    <text evidence="1">The sequence shown here is derived from an EMBL/GenBank/DDBJ whole genome shotgun (WGS) entry which is preliminary data.</text>
</comment>
<dbReference type="GO" id="GO:0042720">
    <property type="term" value="C:mitochondrial inner membrane peptidase complex"/>
    <property type="evidence" value="ECO:0007669"/>
    <property type="project" value="InterPro"/>
</dbReference>
<evidence type="ECO:0000313" key="2">
    <source>
        <dbReference type="Proteomes" id="UP000006968"/>
    </source>
</evidence>
<accession>J8Q647</accession>
<protein>
    <submittedName>
        <fullName evidence="1">Som1p</fullName>
    </submittedName>
</protein>
<dbReference type="Proteomes" id="UP000006968">
    <property type="component" value="Chromosome V"/>
</dbReference>
<dbReference type="EMBL" id="ALIE01000051">
    <property type="protein sequence ID" value="EJS44081.1"/>
    <property type="molecule type" value="Genomic_DNA"/>
</dbReference>
<organism evidence="1 2">
    <name type="scientific">Saccharomyces arboricola (strain H-6 / AS 2.3317 / CBS 10644)</name>
    <name type="common">Yeast</name>
    <dbReference type="NCBI Taxonomy" id="1160507"/>
    <lineage>
        <taxon>Eukaryota</taxon>
        <taxon>Fungi</taxon>
        <taxon>Dikarya</taxon>
        <taxon>Ascomycota</taxon>
        <taxon>Saccharomycotina</taxon>
        <taxon>Saccharomycetes</taxon>
        <taxon>Saccharomycetales</taxon>
        <taxon>Saccharomycetaceae</taxon>
        <taxon>Saccharomyces</taxon>
    </lineage>
</organism>
<sequence>MAPPTTIRSRDQALAPLDTLDAKTHCQLKELVQWECQFEGADYACFPFKRLFERCIAAPGKTPTNYEVTNTDTNN</sequence>
<dbReference type="Pfam" id="PF11093">
    <property type="entry name" value="Mitochondr_Som1"/>
    <property type="match status" value="1"/>
</dbReference>
<dbReference type="AlphaFoldDB" id="J8Q647"/>
<dbReference type="HOGENOM" id="CLU_160156_0_0_1"/>
<reference evidence="1 2" key="1">
    <citation type="journal article" date="2013" name="BMC Genomics">
        <title>High quality de novo sequencing and assembly of the Saccharomyces arboricolus genome.</title>
        <authorList>
            <person name="Liti G."/>
            <person name="Nguyen Ba A.N."/>
            <person name="Blythe M."/>
            <person name="Mueller C.A."/>
            <person name="Bergstroem A."/>
            <person name="Cubillos F.A."/>
            <person name="Dafhnis-Calas F."/>
            <person name="Khoshraftar S."/>
            <person name="Malla S."/>
            <person name="Mehta N."/>
            <person name="Siow C.C."/>
            <person name="Warringer J."/>
            <person name="Moses A.M."/>
            <person name="Louis E.J."/>
            <person name="Nieduszynski C.A."/>
        </authorList>
    </citation>
    <scope>NUCLEOTIDE SEQUENCE [LARGE SCALE GENOMIC DNA]</scope>
    <source>
        <strain evidence="2">H-6 / AS 2.3317 / CBS 10644</strain>
    </source>
</reference>
<dbReference type="InterPro" id="IPR024645">
    <property type="entry name" value="Mitochondr_Som1"/>
</dbReference>
<evidence type="ECO:0000313" key="1">
    <source>
        <dbReference type="EMBL" id="EJS44081.1"/>
    </source>
</evidence>
<keyword evidence="2" id="KW-1185">Reference proteome</keyword>
<gene>
    <name evidence="1" type="ORF">SU7_0793</name>
</gene>